<evidence type="ECO:0008006" key="3">
    <source>
        <dbReference type="Google" id="ProtNLM"/>
    </source>
</evidence>
<reference evidence="1" key="1">
    <citation type="submission" date="2022-01" db="EMBL/GenBank/DDBJ databases">
        <title>Draft Genome Sequences of Seven Type Strains of the Genus Streptomyces.</title>
        <authorList>
            <person name="Aziz S."/>
            <person name="Coretto E."/>
            <person name="Chronakova A."/>
            <person name="Sproer C."/>
            <person name="Huber K."/>
            <person name="Nouioui I."/>
            <person name="Gross H."/>
        </authorList>
    </citation>
    <scope>NUCLEOTIDE SEQUENCE</scope>
    <source>
        <strain evidence="1">DSM 103493</strain>
    </source>
</reference>
<dbReference type="AlphaFoldDB" id="A0A9X1Q5E0"/>
<name>A0A9X1Q5E0_STRM4</name>
<evidence type="ECO:0000313" key="1">
    <source>
        <dbReference type="EMBL" id="MCF1598295.1"/>
    </source>
</evidence>
<organism evidence="1 2">
    <name type="scientific">Streptomyces muensis</name>
    <dbReference type="NCBI Taxonomy" id="1077944"/>
    <lineage>
        <taxon>Bacteria</taxon>
        <taxon>Bacillati</taxon>
        <taxon>Actinomycetota</taxon>
        <taxon>Actinomycetes</taxon>
        <taxon>Kitasatosporales</taxon>
        <taxon>Streptomycetaceae</taxon>
        <taxon>Streptomyces</taxon>
    </lineage>
</organism>
<proteinExistence type="predicted"/>
<accession>A0A9X1Q5E0</accession>
<dbReference type="EMBL" id="JAKEIP010000203">
    <property type="protein sequence ID" value="MCF1598295.1"/>
    <property type="molecule type" value="Genomic_DNA"/>
</dbReference>
<gene>
    <name evidence="1" type="ORF">L0P92_32800</name>
</gene>
<protein>
    <recommendedName>
        <fullName evidence="3">HK97 gp10 family phage protein</fullName>
    </recommendedName>
</protein>
<dbReference type="RefSeq" id="WP_234766699.1">
    <property type="nucleotide sequence ID" value="NZ_JAKEIP010000203.1"/>
</dbReference>
<keyword evidence="2" id="KW-1185">Reference proteome</keyword>
<evidence type="ECO:0000313" key="2">
    <source>
        <dbReference type="Proteomes" id="UP001139384"/>
    </source>
</evidence>
<comment type="caution">
    <text evidence="1">The sequence shown here is derived from an EMBL/GenBank/DDBJ whole genome shotgun (WGS) entry which is preliminary data.</text>
</comment>
<dbReference type="Proteomes" id="UP001139384">
    <property type="component" value="Unassembled WGS sequence"/>
</dbReference>
<sequence length="135" mass="14317">MSPARRFTDPDQLAAAMAQAAARVGPATARAVGHEAMVLQALIQAAASGRPGPNVITGRYRASWQVQVRPRRHGATATVGTFAPQARRLELGFYGADSLGRVYAQPPFPHVTPALALIQPRFAERIATAAMGAFE</sequence>